<keyword evidence="1" id="KW-0812">Transmembrane</keyword>
<keyword evidence="4" id="KW-1185">Reference proteome</keyword>
<keyword evidence="1" id="KW-1133">Transmembrane helix</keyword>
<proteinExistence type="predicted"/>
<feature type="transmembrane region" description="Helical" evidence="1">
    <location>
        <begin position="20"/>
        <end position="39"/>
    </location>
</feature>
<sequence length="59" mass="7255">MQFYVKIRFIRPKMKSVCSFLKKPYFPSFFYVLVMFSSTNKSKFLMKLMLQTCSYSYFF</sequence>
<evidence type="ECO:0000256" key="1">
    <source>
        <dbReference type="SAM" id="Phobius"/>
    </source>
</evidence>
<reference evidence="2 3" key="1">
    <citation type="journal article" date="2010" name="Nature">
        <title>Genome sequence of the palaeopolyploid soybean.</title>
        <authorList>
            <person name="Schmutz J."/>
            <person name="Cannon S.B."/>
            <person name="Schlueter J."/>
            <person name="Ma J."/>
            <person name="Mitros T."/>
            <person name="Nelson W."/>
            <person name="Hyten D.L."/>
            <person name="Song Q."/>
            <person name="Thelen J.J."/>
            <person name="Cheng J."/>
            <person name="Xu D."/>
            <person name="Hellsten U."/>
            <person name="May G.D."/>
            <person name="Yu Y."/>
            <person name="Sakurai T."/>
            <person name="Umezawa T."/>
            <person name="Bhattacharyya M.K."/>
            <person name="Sandhu D."/>
            <person name="Valliyodan B."/>
            <person name="Lindquist E."/>
            <person name="Peto M."/>
            <person name="Grant D."/>
            <person name="Shu S."/>
            <person name="Goodstein D."/>
            <person name="Barry K."/>
            <person name="Futrell-Griggs M."/>
            <person name="Abernathy B."/>
            <person name="Du J."/>
            <person name="Tian Z."/>
            <person name="Zhu L."/>
            <person name="Gill N."/>
            <person name="Joshi T."/>
            <person name="Libault M."/>
            <person name="Sethuraman A."/>
            <person name="Zhang X.-C."/>
            <person name="Shinozaki K."/>
            <person name="Nguyen H.T."/>
            <person name="Wing R.A."/>
            <person name="Cregan P."/>
            <person name="Specht J."/>
            <person name="Grimwood J."/>
            <person name="Rokhsar D."/>
            <person name="Stacey G."/>
            <person name="Shoemaker R.C."/>
            <person name="Jackson S.A."/>
        </authorList>
    </citation>
    <scope>NUCLEOTIDE SEQUENCE [LARGE SCALE GENOMIC DNA]</scope>
    <source>
        <strain evidence="3">cv. Williams 82</strain>
        <tissue evidence="2">Callus</tissue>
    </source>
</reference>
<dbReference type="EnsemblPlants" id="KRH23888">
    <property type="protein sequence ID" value="KRH23888"/>
    <property type="gene ID" value="GLYMA_12G008900"/>
</dbReference>
<name>K7LSC7_SOYBN</name>
<dbReference type="Proteomes" id="UP000008827">
    <property type="component" value="Chromosome 12"/>
</dbReference>
<dbReference type="Gramene" id="KRH23888">
    <property type="protein sequence ID" value="KRH23888"/>
    <property type="gene ID" value="GLYMA_12G008900"/>
</dbReference>
<reference evidence="2" key="3">
    <citation type="submission" date="2018-07" db="EMBL/GenBank/DDBJ databases">
        <title>WGS assembly of Glycine max.</title>
        <authorList>
            <person name="Schmutz J."/>
            <person name="Cannon S."/>
            <person name="Schlueter J."/>
            <person name="Ma J."/>
            <person name="Mitros T."/>
            <person name="Nelson W."/>
            <person name="Hyten D."/>
            <person name="Song Q."/>
            <person name="Thelen J."/>
            <person name="Cheng J."/>
            <person name="Xu D."/>
            <person name="Hellsten U."/>
            <person name="May G."/>
            <person name="Yu Y."/>
            <person name="Sakurai T."/>
            <person name="Umezawa T."/>
            <person name="Bhattacharyya M."/>
            <person name="Sandhu D."/>
            <person name="Valliyodan B."/>
            <person name="Lindquist E."/>
            <person name="Peto M."/>
            <person name="Grant D."/>
            <person name="Shu S."/>
            <person name="Goodstein D."/>
            <person name="Barry K."/>
            <person name="Futrell-Griggs M."/>
            <person name="Abernathy B."/>
            <person name="Du J."/>
            <person name="Tian Z."/>
            <person name="Zhu L."/>
            <person name="Gill N."/>
            <person name="Joshi T."/>
            <person name="Libault M."/>
            <person name="Sethuraman A."/>
            <person name="Zhang X."/>
            <person name="Shinozaki K."/>
            <person name="Nguyen H."/>
            <person name="Wing R."/>
            <person name="Cregan P."/>
            <person name="Specht J."/>
            <person name="Grimwood J."/>
            <person name="Rokhsar D."/>
            <person name="Stacey G."/>
            <person name="Shoemaker R."/>
            <person name="Jackson S."/>
        </authorList>
    </citation>
    <scope>NUCLEOTIDE SEQUENCE</scope>
    <source>
        <tissue evidence="2">Callus</tissue>
    </source>
</reference>
<reference evidence="3" key="2">
    <citation type="submission" date="2018-02" db="UniProtKB">
        <authorList>
            <consortium name="EnsemblPlants"/>
        </authorList>
    </citation>
    <scope>IDENTIFICATION</scope>
    <source>
        <strain evidence="3">Williams 82</strain>
    </source>
</reference>
<gene>
    <name evidence="2" type="ORF">GLYMA_12G008900</name>
</gene>
<dbReference type="PaxDb" id="3847-GLYMA12G01140.1"/>
<keyword evidence="1" id="KW-0472">Membrane</keyword>
<dbReference type="InParanoid" id="K7LSC7"/>
<accession>K7LSC7</accession>
<dbReference type="AlphaFoldDB" id="K7LSC7"/>
<evidence type="ECO:0000313" key="4">
    <source>
        <dbReference type="Proteomes" id="UP000008827"/>
    </source>
</evidence>
<evidence type="ECO:0000313" key="3">
    <source>
        <dbReference type="EnsemblPlants" id="KRH23888"/>
    </source>
</evidence>
<protein>
    <submittedName>
        <fullName evidence="2 3">Uncharacterized protein</fullName>
    </submittedName>
</protein>
<dbReference type="HOGENOM" id="CLU_2965545_0_0_1"/>
<evidence type="ECO:0000313" key="2">
    <source>
        <dbReference type="EMBL" id="KRH23888.1"/>
    </source>
</evidence>
<dbReference type="EMBL" id="CM000845">
    <property type="protein sequence ID" value="KRH23888.1"/>
    <property type="molecule type" value="Genomic_DNA"/>
</dbReference>
<organism evidence="2">
    <name type="scientific">Glycine max</name>
    <name type="common">Soybean</name>
    <name type="synonym">Glycine hispida</name>
    <dbReference type="NCBI Taxonomy" id="3847"/>
    <lineage>
        <taxon>Eukaryota</taxon>
        <taxon>Viridiplantae</taxon>
        <taxon>Streptophyta</taxon>
        <taxon>Embryophyta</taxon>
        <taxon>Tracheophyta</taxon>
        <taxon>Spermatophyta</taxon>
        <taxon>Magnoliopsida</taxon>
        <taxon>eudicotyledons</taxon>
        <taxon>Gunneridae</taxon>
        <taxon>Pentapetalae</taxon>
        <taxon>rosids</taxon>
        <taxon>fabids</taxon>
        <taxon>Fabales</taxon>
        <taxon>Fabaceae</taxon>
        <taxon>Papilionoideae</taxon>
        <taxon>50 kb inversion clade</taxon>
        <taxon>NPAAA clade</taxon>
        <taxon>indigoferoid/millettioid clade</taxon>
        <taxon>Phaseoleae</taxon>
        <taxon>Glycine</taxon>
        <taxon>Glycine subgen. Soja</taxon>
    </lineage>
</organism>